<sequence>MAKIWYSSKELTEIDGLPSTIQGINRKARVEGWKSRKRSGVQGKAIEYHFDSLPDFVKSHLIHAQEFPAAYTITPVEPLQLWTSAFLRLKSDEQEAVMVWLMRNGVKELVSFVKEQADTENE</sequence>
<name>A0A495RB58_9GAMM</name>
<dbReference type="InterPro" id="IPR009061">
    <property type="entry name" value="DNA-bd_dom_put_sf"/>
</dbReference>
<dbReference type="InterPro" id="IPR003314">
    <property type="entry name" value="Mu-type_HTH"/>
</dbReference>
<gene>
    <name evidence="2" type="ORF">DES39_1932</name>
</gene>
<dbReference type="SUPFAM" id="SSF46955">
    <property type="entry name" value="Putative DNA-binding domain"/>
    <property type="match status" value="1"/>
</dbReference>
<evidence type="ECO:0000259" key="1">
    <source>
        <dbReference type="PROSITE" id="PS51702"/>
    </source>
</evidence>
<dbReference type="Pfam" id="PF02316">
    <property type="entry name" value="HTH_Tnp_Mu_1"/>
    <property type="match status" value="1"/>
</dbReference>
<protein>
    <submittedName>
        <fullName evidence="2">Mu DNA-binding protein</fullName>
    </submittedName>
</protein>
<dbReference type="RefSeq" id="WP_121145566.1">
    <property type="nucleotide sequence ID" value="NZ_RBWY01000004.1"/>
</dbReference>
<dbReference type="Proteomes" id="UP000278542">
    <property type="component" value="Unassembled WGS sequence"/>
</dbReference>
<dbReference type="PROSITE" id="PS51702">
    <property type="entry name" value="HTH_MU"/>
    <property type="match status" value="1"/>
</dbReference>
<dbReference type="EMBL" id="RBWY01000004">
    <property type="protein sequence ID" value="RKS84717.1"/>
    <property type="molecule type" value="Genomic_DNA"/>
</dbReference>
<evidence type="ECO:0000313" key="2">
    <source>
        <dbReference type="EMBL" id="RKS84717.1"/>
    </source>
</evidence>
<keyword evidence="2" id="KW-0238">DNA-binding</keyword>
<dbReference type="AlphaFoldDB" id="A0A495RB58"/>
<accession>A0A495RB58</accession>
<feature type="domain" description="HTH Mu-type" evidence="1">
    <location>
        <begin position="2"/>
        <end position="69"/>
    </location>
</feature>
<organism evidence="2 3">
    <name type="scientific">Orbus hercynius</name>
    <dbReference type="NCBI Taxonomy" id="593135"/>
    <lineage>
        <taxon>Bacteria</taxon>
        <taxon>Pseudomonadati</taxon>
        <taxon>Pseudomonadota</taxon>
        <taxon>Gammaproteobacteria</taxon>
        <taxon>Orbales</taxon>
        <taxon>Orbaceae</taxon>
        <taxon>Orbus</taxon>
    </lineage>
</organism>
<comment type="caution">
    <text evidence="2">The sequence shown here is derived from an EMBL/GenBank/DDBJ whole genome shotgun (WGS) entry which is preliminary data.</text>
</comment>
<evidence type="ECO:0000313" key="3">
    <source>
        <dbReference type="Proteomes" id="UP000278542"/>
    </source>
</evidence>
<proteinExistence type="predicted"/>
<reference evidence="2 3" key="1">
    <citation type="submission" date="2018-10" db="EMBL/GenBank/DDBJ databases">
        <title>Genomic Encyclopedia of Type Strains, Phase IV (KMG-IV): sequencing the most valuable type-strain genomes for metagenomic binning, comparative biology and taxonomic classification.</title>
        <authorList>
            <person name="Goeker M."/>
        </authorList>
    </citation>
    <scope>NUCLEOTIDE SEQUENCE [LARGE SCALE GENOMIC DNA]</scope>
    <source>
        <strain evidence="2 3">DSM 22228</strain>
    </source>
</reference>
<dbReference type="GO" id="GO:0003677">
    <property type="term" value="F:DNA binding"/>
    <property type="evidence" value="ECO:0007669"/>
    <property type="project" value="UniProtKB-KW"/>
</dbReference>
<dbReference type="Gene3D" id="1.10.10.10">
    <property type="entry name" value="Winged helix-like DNA-binding domain superfamily/Winged helix DNA-binding domain"/>
    <property type="match status" value="1"/>
</dbReference>
<dbReference type="OrthoDB" id="5676324at2"/>
<dbReference type="InterPro" id="IPR036388">
    <property type="entry name" value="WH-like_DNA-bd_sf"/>
</dbReference>
<keyword evidence="3" id="KW-1185">Reference proteome</keyword>